<name>A0A8J3QPV8_9ACTN</name>
<evidence type="ECO:0000313" key="7">
    <source>
        <dbReference type="EMBL" id="GIH14296.1"/>
    </source>
</evidence>
<dbReference type="GO" id="GO:0000976">
    <property type="term" value="F:transcription cis-regulatory region binding"/>
    <property type="evidence" value="ECO:0007669"/>
    <property type="project" value="TreeGrafter"/>
</dbReference>
<dbReference type="PROSITE" id="PS50977">
    <property type="entry name" value="HTH_TETR_2"/>
    <property type="match status" value="1"/>
</dbReference>
<keyword evidence="2 4" id="KW-0238">DNA-binding</keyword>
<dbReference type="InterPro" id="IPR001647">
    <property type="entry name" value="HTH_TetR"/>
</dbReference>
<keyword evidence="8" id="KW-1185">Reference proteome</keyword>
<evidence type="ECO:0000256" key="5">
    <source>
        <dbReference type="SAM" id="MobiDB-lite"/>
    </source>
</evidence>
<feature type="region of interest" description="Disordered" evidence="5">
    <location>
        <begin position="1"/>
        <end position="21"/>
    </location>
</feature>
<feature type="DNA-binding region" description="H-T-H motif" evidence="4">
    <location>
        <begin position="46"/>
        <end position="65"/>
    </location>
</feature>
<dbReference type="InterPro" id="IPR009057">
    <property type="entry name" value="Homeodomain-like_sf"/>
</dbReference>
<evidence type="ECO:0000256" key="2">
    <source>
        <dbReference type="ARBA" id="ARBA00023125"/>
    </source>
</evidence>
<evidence type="ECO:0000256" key="1">
    <source>
        <dbReference type="ARBA" id="ARBA00023015"/>
    </source>
</evidence>
<proteinExistence type="predicted"/>
<dbReference type="PANTHER" id="PTHR30055">
    <property type="entry name" value="HTH-TYPE TRANSCRIPTIONAL REGULATOR RUTR"/>
    <property type="match status" value="1"/>
</dbReference>
<reference evidence="7" key="1">
    <citation type="submission" date="2021-01" db="EMBL/GenBank/DDBJ databases">
        <title>Whole genome shotgun sequence of Rugosimonospora africana NBRC 104875.</title>
        <authorList>
            <person name="Komaki H."/>
            <person name="Tamura T."/>
        </authorList>
    </citation>
    <scope>NUCLEOTIDE SEQUENCE</scope>
    <source>
        <strain evidence="7">NBRC 104875</strain>
    </source>
</reference>
<dbReference type="PRINTS" id="PR00455">
    <property type="entry name" value="HTHTETR"/>
</dbReference>
<gene>
    <name evidence="7" type="ORF">Raf01_24680</name>
</gene>
<keyword evidence="1" id="KW-0805">Transcription regulation</keyword>
<comment type="caution">
    <text evidence="7">The sequence shown here is derived from an EMBL/GenBank/DDBJ whole genome shotgun (WGS) entry which is preliminary data.</text>
</comment>
<dbReference type="AlphaFoldDB" id="A0A8J3QPV8"/>
<evidence type="ECO:0000256" key="3">
    <source>
        <dbReference type="ARBA" id="ARBA00023163"/>
    </source>
</evidence>
<dbReference type="GO" id="GO:0003700">
    <property type="term" value="F:DNA-binding transcription factor activity"/>
    <property type="evidence" value="ECO:0007669"/>
    <property type="project" value="TreeGrafter"/>
</dbReference>
<dbReference type="EMBL" id="BONZ01000022">
    <property type="protein sequence ID" value="GIH14296.1"/>
    <property type="molecule type" value="Genomic_DNA"/>
</dbReference>
<dbReference type="Proteomes" id="UP000642748">
    <property type="component" value="Unassembled WGS sequence"/>
</dbReference>
<protein>
    <submittedName>
        <fullName evidence="7">TetR family transcriptional regulator</fullName>
    </submittedName>
</protein>
<evidence type="ECO:0000259" key="6">
    <source>
        <dbReference type="PROSITE" id="PS50977"/>
    </source>
</evidence>
<evidence type="ECO:0000256" key="4">
    <source>
        <dbReference type="PROSITE-ProRule" id="PRU00335"/>
    </source>
</evidence>
<dbReference type="InterPro" id="IPR050109">
    <property type="entry name" value="HTH-type_TetR-like_transc_reg"/>
</dbReference>
<sequence length="210" mass="22763">MTAEQTESTRRRYRSPRREQQAAQTRAAVLAAAGELFARQGFAKTGMRDIAGAAGVAVETLYAGFRSKGELLKQSLDAAIVGDAEAVPLAERPEFAALRSGTRDERIAAAARLMTAIHGRTAGLHLALREAGASDADLAGHVREEEDRRRTDIGRAASLVAGRALTQREHDGLWAVLAVEVYQLLTGHAGWSARQYEEWVADVIDRMLEA</sequence>
<feature type="domain" description="HTH tetR-type" evidence="6">
    <location>
        <begin position="23"/>
        <end position="83"/>
    </location>
</feature>
<dbReference type="Gene3D" id="1.10.357.10">
    <property type="entry name" value="Tetracycline Repressor, domain 2"/>
    <property type="match status" value="1"/>
</dbReference>
<dbReference type="Pfam" id="PF00440">
    <property type="entry name" value="TetR_N"/>
    <property type="match status" value="1"/>
</dbReference>
<accession>A0A8J3QPV8</accession>
<dbReference type="PANTHER" id="PTHR30055:SF234">
    <property type="entry name" value="HTH-TYPE TRANSCRIPTIONAL REGULATOR BETI"/>
    <property type="match status" value="1"/>
</dbReference>
<evidence type="ECO:0000313" key="8">
    <source>
        <dbReference type="Proteomes" id="UP000642748"/>
    </source>
</evidence>
<organism evidence="7 8">
    <name type="scientific">Rugosimonospora africana</name>
    <dbReference type="NCBI Taxonomy" id="556532"/>
    <lineage>
        <taxon>Bacteria</taxon>
        <taxon>Bacillati</taxon>
        <taxon>Actinomycetota</taxon>
        <taxon>Actinomycetes</taxon>
        <taxon>Micromonosporales</taxon>
        <taxon>Micromonosporaceae</taxon>
        <taxon>Rugosimonospora</taxon>
    </lineage>
</organism>
<keyword evidence="3" id="KW-0804">Transcription</keyword>
<dbReference type="SUPFAM" id="SSF46689">
    <property type="entry name" value="Homeodomain-like"/>
    <property type="match status" value="1"/>
</dbReference>
<dbReference type="RefSeq" id="WP_203917963.1">
    <property type="nucleotide sequence ID" value="NZ_BONZ01000022.1"/>
</dbReference>